<feature type="signal peptide" evidence="2">
    <location>
        <begin position="1"/>
        <end position="22"/>
    </location>
</feature>
<name>A0A2C9DAE0_9HYPH</name>
<evidence type="ECO:0000259" key="3">
    <source>
        <dbReference type="Pfam" id="PF13670"/>
    </source>
</evidence>
<feature type="compositionally biased region" description="Basic and acidic residues" evidence="1">
    <location>
        <begin position="88"/>
        <end position="119"/>
    </location>
</feature>
<accession>A0A2C9DAE0</accession>
<protein>
    <recommendedName>
        <fullName evidence="3">PepSY domain-containing protein</fullName>
    </recommendedName>
</protein>
<dbReference type="InterPro" id="IPR025711">
    <property type="entry name" value="PepSY"/>
</dbReference>
<organism evidence="4 5">
    <name type="scientific">Hartmannibacter diazotrophicus</name>
    <dbReference type="NCBI Taxonomy" id="1482074"/>
    <lineage>
        <taxon>Bacteria</taxon>
        <taxon>Pseudomonadati</taxon>
        <taxon>Pseudomonadota</taxon>
        <taxon>Alphaproteobacteria</taxon>
        <taxon>Hyphomicrobiales</taxon>
        <taxon>Pleomorphomonadaceae</taxon>
        <taxon>Hartmannibacter</taxon>
    </lineage>
</organism>
<feature type="chain" id="PRO_5011999521" description="PepSY domain-containing protein" evidence="2">
    <location>
        <begin position="23"/>
        <end position="162"/>
    </location>
</feature>
<proteinExistence type="predicted"/>
<reference evidence="5" key="1">
    <citation type="submission" date="2017-09" db="EMBL/GenBank/DDBJ databases">
        <title>Genome sequence of Nannocystis excedens DSM 71.</title>
        <authorList>
            <person name="Blom J."/>
        </authorList>
    </citation>
    <scope>NUCLEOTIDE SEQUENCE [LARGE SCALE GENOMIC DNA]</scope>
    <source>
        <strain evidence="5">type strain: E19</strain>
    </source>
</reference>
<keyword evidence="5" id="KW-1185">Reference proteome</keyword>
<evidence type="ECO:0000313" key="5">
    <source>
        <dbReference type="Proteomes" id="UP000223606"/>
    </source>
</evidence>
<keyword evidence="2" id="KW-0732">Signal</keyword>
<feature type="compositionally biased region" description="Acidic residues" evidence="1">
    <location>
        <begin position="120"/>
        <end position="129"/>
    </location>
</feature>
<evidence type="ECO:0000313" key="4">
    <source>
        <dbReference type="EMBL" id="SON57257.1"/>
    </source>
</evidence>
<evidence type="ECO:0000256" key="2">
    <source>
        <dbReference type="SAM" id="SignalP"/>
    </source>
</evidence>
<dbReference type="Pfam" id="PF13670">
    <property type="entry name" value="PepSY_2"/>
    <property type="match status" value="1"/>
</dbReference>
<dbReference type="RefSeq" id="WP_099557544.1">
    <property type="nucleotide sequence ID" value="NZ_LT960614.1"/>
</dbReference>
<feature type="domain" description="PepSY" evidence="3">
    <location>
        <begin position="7"/>
        <end position="86"/>
    </location>
</feature>
<dbReference type="Proteomes" id="UP000223606">
    <property type="component" value="Chromosome 1"/>
</dbReference>
<evidence type="ECO:0000256" key="1">
    <source>
        <dbReference type="SAM" id="MobiDB-lite"/>
    </source>
</evidence>
<dbReference type="KEGG" id="hdi:HDIA_3716"/>
<gene>
    <name evidence="4" type="ORF">HDIA_3716</name>
</gene>
<sequence>MKTRYLIATAAIVLIASAGMVAAEQDCEVRIGDWQPRSAVVKMAEERGWTVQRIKTDDGCYEIRCTDQDGRRMAVKVDPGTLQVLAMDYRDGDDDHGRRGESYRGDDDHGRDGGRRGEHEDDDDDDDEGGMMVPQNGPVDPNAPVPDNGLFNGKTRPKVQVQ</sequence>
<dbReference type="EMBL" id="LT960614">
    <property type="protein sequence ID" value="SON57257.1"/>
    <property type="molecule type" value="Genomic_DNA"/>
</dbReference>
<dbReference type="AlphaFoldDB" id="A0A2C9DAE0"/>
<feature type="region of interest" description="Disordered" evidence="1">
    <location>
        <begin position="87"/>
        <end position="162"/>
    </location>
</feature>